<evidence type="ECO:0000313" key="2">
    <source>
        <dbReference type="EMBL" id="QEN08055.1"/>
    </source>
</evidence>
<reference evidence="2 3" key="1">
    <citation type="submission" date="2019-02" db="EMBL/GenBank/DDBJ databases">
        <title>Complete Genome Sequence and Methylome Analysis of free living Spirochaetas.</title>
        <authorList>
            <person name="Fomenkov A."/>
            <person name="Dubinina G."/>
            <person name="Leshcheva N."/>
            <person name="Mikheeva N."/>
            <person name="Grabovich M."/>
            <person name="Vincze T."/>
            <person name="Roberts R.J."/>
        </authorList>
    </citation>
    <scope>NUCLEOTIDE SEQUENCE [LARGE SCALE GENOMIC DNA]</scope>
    <source>
        <strain evidence="2 3">K2</strain>
    </source>
</reference>
<dbReference type="EMBL" id="CP036150">
    <property type="protein sequence ID" value="QEN08055.1"/>
    <property type="molecule type" value="Genomic_DNA"/>
</dbReference>
<dbReference type="SMART" id="SM00471">
    <property type="entry name" value="HDc"/>
    <property type="match status" value="1"/>
</dbReference>
<evidence type="ECO:0000313" key="3">
    <source>
        <dbReference type="Proteomes" id="UP000324209"/>
    </source>
</evidence>
<dbReference type="GO" id="GO:0008832">
    <property type="term" value="F:dGTPase activity"/>
    <property type="evidence" value="ECO:0007669"/>
    <property type="project" value="TreeGrafter"/>
</dbReference>
<dbReference type="GO" id="GO:0006203">
    <property type="term" value="P:dGTP catabolic process"/>
    <property type="evidence" value="ECO:0007669"/>
    <property type="project" value="TreeGrafter"/>
</dbReference>
<dbReference type="OrthoDB" id="9803619at2"/>
<proteinExistence type="predicted"/>
<accession>A0A5C1QIQ1</accession>
<dbReference type="Gene3D" id="1.10.3210.10">
    <property type="entry name" value="Hypothetical protein af1432"/>
    <property type="match status" value="1"/>
</dbReference>
<dbReference type="Pfam" id="PF01966">
    <property type="entry name" value="HD"/>
    <property type="match status" value="1"/>
</dbReference>
<name>A0A5C1QIQ1_9SPIO</name>
<dbReference type="InterPro" id="IPR050135">
    <property type="entry name" value="dGTPase-like"/>
</dbReference>
<gene>
    <name evidence="2" type="ORF">EXM22_08675</name>
</gene>
<dbReference type="InterPro" id="IPR006674">
    <property type="entry name" value="HD_domain"/>
</dbReference>
<dbReference type="Proteomes" id="UP000324209">
    <property type="component" value="Chromosome"/>
</dbReference>
<dbReference type="SUPFAM" id="SSF109604">
    <property type="entry name" value="HD-domain/PDEase-like"/>
    <property type="match status" value="1"/>
</dbReference>
<evidence type="ECO:0000259" key="1">
    <source>
        <dbReference type="SMART" id="SM00471"/>
    </source>
</evidence>
<sequence length="423" mass="47712">MRAEIIRHLSEDYTVPVRDPLWKHIYLSPGLLKIMHHPEFQKLGRIRQLGPASLVYPGASHTRLSHSLGVFYLARRILKTILFSETCPGHLTLRGVKSFLCAAFLHDIGHFPHAHSFMELPLMDHEILSAEIIRNSGIADIIKNEIGGDPGLTAAIIDSSQPDKGNRELTFFRNILSGVLDPDKLDYLNRDAYFCGVPYGMQDIDFAISQIRPTQTGIALTLKGVSAVENILFSKYLMYKTVYWHSDVRISTALVKKAVYLGLSGHHIKAEELYTMDDHEFFTKMTALPEELASLVRESETPSNYTTISQTPFDESNGLHRDLMDLEFRNDHENRLAKLIESQYPGTLPQNHLVIDIPSRISFEVNLPILDKGGKKPYIGSPTVFSKPVVQGFTETLRHIKVIVPEQTALKVPHLEIDPFSIP</sequence>
<dbReference type="KEGG" id="ock:EXM22_08675"/>
<dbReference type="CDD" id="cd00077">
    <property type="entry name" value="HDc"/>
    <property type="match status" value="1"/>
</dbReference>
<dbReference type="Pfam" id="PF19276">
    <property type="entry name" value="HD_assoc_2"/>
    <property type="match status" value="1"/>
</dbReference>
<dbReference type="AlphaFoldDB" id="A0A5C1QIQ1"/>
<dbReference type="InterPro" id="IPR045509">
    <property type="entry name" value="HD_assoc_2"/>
</dbReference>
<keyword evidence="3" id="KW-1185">Reference proteome</keyword>
<dbReference type="PANTHER" id="PTHR11373:SF4">
    <property type="entry name" value="DEOXYNUCLEOSIDE TRIPHOSPHATE TRIPHOSPHOHYDROLASE SAMHD1"/>
    <property type="match status" value="1"/>
</dbReference>
<organism evidence="2 3">
    <name type="scientific">Oceanispirochaeta crateris</name>
    <dbReference type="NCBI Taxonomy" id="2518645"/>
    <lineage>
        <taxon>Bacteria</taxon>
        <taxon>Pseudomonadati</taxon>
        <taxon>Spirochaetota</taxon>
        <taxon>Spirochaetia</taxon>
        <taxon>Spirochaetales</taxon>
        <taxon>Spirochaetaceae</taxon>
        <taxon>Oceanispirochaeta</taxon>
    </lineage>
</organism>
<protein>
    <submittedName>
        <fullName evidence="2">HD domain-containing protein</fullName>
    </submittedName>
</protein>
<dbReference type="InterPro" id="IPR003607">
    <property type="entry name" value="HD/PDEase_dom"/>
</dbReference>
<dbReference type="RefSeq" id="WP_149486135.1">
    <property type="nucleotide sequence ID" value="NZ_CP036150.1"/>
</dbReference>
<dbReference type="PANTHER" id="PTHR11373">
    <property type="entry name" value="DEOXYNUCLEOSIDE TRIPHOSPHATE TRIPHOSPHOHYDROLASE"/>
    <property type="match status" value="1"/>
</dbReference>
<feature type="domain" description="HD/PDEase" evidence="1">
    <location>
        <begin position="59"/>
        <end position="197"/>
    </location>
</feature>